<accession>A0ABX6P3W6</accession>
<reference evidence="2 3" key="2">
    <citation type="submission" date="2020-05" db="EMBL/GenBank/DDBJ databases">
        <authorList>
            <person name="Khan S.A."/>
            <person name="Jeon C.O."/>
            <person name="Chun B.H."/>
        </authorList>
    </citation>
    <scope>NUCLEOTIDE SEQUENCE [LARGE SCALE GENOMIC DNA]</scope>
    <source>
        <strain evidence="2 3">H242</strain>
    </source>
</reference>
<keyword evidence="3" id="KW-1185">Reference proteome</keyword>
<proteinExistence type="predicted"/>
<reference evidence="2 3" key="1">
    <citation type="submission" date="2020-05" db="EMBL/GenBank/DDBJ databases">
        <title>Ramlibacter rhizophilus sp. nov., isolated from rhizosphere soil of national flower Mugunghwa from South Korea.</title>
        <authorList>
            <person name="Zheng-Fei Y."/>
            <person name="Huan T."/>
        </authorList>
    </citation>
    <scope>NUCLEOTIDE SEQUENCE [LARGE SCALE GENOMIC DNA]</scope>
    <source>
        <strain evidence="2 3">H242</strain>
    </source>
</reference>
<organism evidence="2 3">
    <name type="scientific">Ramlibacter terrae</name>
    <dbReference type="NCBI Taxonomy" id="2732511"/>
    <lineage>
        <taxon>Bacteria</taxon>
        <taxon>Pseudomonadati</taxon>
        <taxon>Pseudomonadota</taxon>
        <taxon>Betaproteobacteria</taxon>
        <taxon>Burkholderiales</taxon>
        <taxon>Comamonadaceae</taxon>
        <taxon>Ramlibacter</taxon>
    </lineage>
</organism>
<dbReference type="Proteomes" id="UP000500826">
    <property type="component" value="Chromosome"/>
</dbReference>
<evidence type="ECO:0000313" key="2">
    <source>
        <dbReference type="EMBL" id="QJW84745.1"/>
    </source>
</evidence>
<dbReference type="EMBL" id="CP053418">
    <property type="protein sequence ID" value="QJW84745.1"/>
    <property type="molecule type" value="Genomic_DNA"/>
</dbReference>
<feature type="transmembrane region" description="Helical" evidence="1">
    <location>
        <begin position="21"/>
        <end position="42"/>
    </location>
</feature>
<keyword evidence="1" id="KW-0472">Membrane</keyword>
<sequence>MLLGLGLQLREGAGRAFARGAGVLLLAGGALRVVGAAGAAAVPMDWWVLLMVGL</sequence>
<name>A0ABX6P3W6_9BURK</name>
<gene>
    <name evidence="2" type="ORF">HK414_16960</name>
</gene>
<keyword evidence="1" id="KW-0812">Transmembrane</keyword>
<evidence type="ECO:0000313" key="3">
    <source>
        <dbReference type="Proteomes" id="UP000500826"/>
    </source>
</evidence>
<evidence type="ECO:0000256" key="1">
    <source>
        <dbReference type="SAM" id="Phobius"/>
    </source>
</evidence>
<protein>
    <submittedName>
        <fullName evidence="2">Uncharacterized protein</fullName>
    </submittedName>
</protein>
<keyword evidence="1" id="KW-1133">Transmembrane helix</keyword>